<evidence type="ECO:0000259" key="12">
    <source>
        <dbReference type="SMART" id="SM00852"/>
    </source>
</evidence>
<dbReference type="PROSITE" id="PS01079">
    <property type="entry name" value="MOCF_BIOSYNTHESIS_2"/>
    <property type="match status" value="1"/>
</dbReference>
<dbReference type="Pfam" id="PF00994">
    <property type="entry name" value="MoCF_biosynth"/>
    <property type="match status" value="1"/>
</dbReference>
<dbReference type="GO" id="GO:0006777">
    <property type="term" value="P:Mo-molybdopterin cofactor biosynthetic process"/>
    <property type="evidence" value="ECO:0007669"/>
    <property type="project" value="UniProtKB-UniRule"/>
</dbReference>
<dbReference type="Gene3D" id="2.40.340.10">
    <property type="entry name" value="MoeA, C-terminal, domain IV"/>
    <property type="match status" value="1"/>
</dbReference>
<comment type="cofactor">
    <cofactor evidence="1 11">
        <name>Mg(2+)</name>
        <dbReference type="ChEBI" id="CHEBI:18420"/>
    </cofactor>
</comment>
<reference evidence="13 14" key="1">
    <citation type="journal article" date="2015" name="Genome Announc.">
        <title>Genomes of Geoalkalibacter ferrihydriticus Z-0531T and Geoalkalibacter subterraneus Red1T, Two Haloalkaliphilic Metal-Reducing Deltaproteobacteria.</title>
        <authorList>
            <person name="Badalamenti J.P."/>
            <person name="Krajmalnik-Brown R."/>
            <person name="Torres C.I."/>
            <person name="Bond D.R."/>
        </authorList>
    </citation>
    <scope>NUCLEOTIDE SEQUENCE [LARGE SCALE GENOMIC DNA]</scope>
    <source>
        <strain evidence="13 14">Red1</strain>
    </source>
</reference>
<accession>A0A0B5FLN2</accession>
<evidence type="ECO:0000313" key="13">
    <source>
        <dbReference type="EMBL" id="AJF05534.1"/>
    </source>
</evidence>
<evidence type="ECO:0000256" key="6">
    <source>
        <dbReference type="ARBA" id="ARBA00022679"/>
    </source>
</evidence>
<dbReference type="InterPro" id="IPR036688">
    <property type="entry name" value="MoeA_C_domain_IV_sf"/>
</dbReference>
<dbReference type="InterPro" id="IPR008284">
    <property type="entry name" value="MoCF_biosynth_CS"/>
</dbReference>
<keyword evidence="5 11" id="KW-0500">Molybdenum</keyword>
<dbReference type="EMBL" id="CP010311">
    <property type="protein sequence ID" value="AJF05534.1"/>
    <property type="molecule type" value="Genomic_DNA"/>
</dbReference>
<dbReference type="InterPro" id="IPR001453">
    <property type="entry name" value="MoaB/Mog_dom"/>
</dbReference>
<dbReference type="UniPathway" id="UPA00344"/>
<dbReference type="Gene3D" id="2.170.190.11">
    <property type="entry name" value="Molybdopterin biosynthesis moea protein, domain 3"/>
    <property type="match status" value="1"/>
</dbReference>
<gene>
    <name evidence="13" type="ORF">GSUB_01620</name>
</gene>
<keyword evidence="14" id="KW-1185">Reference proteome</keyword>
<keyword evidence="8 11" id="KW-0460">Magnesium</keyword>
<evidence type="ECO:0000313" key="14">
    <source>
        <dbReference type="Proteomes" id="UP000035036"/>
    </source>
</evidence>
<dbReference type="GO" id="GO:0046872">
    <property type="term" value="F:metal ion binding"/>
    <property type="evidence" value="ECO:0007669"/>
    <property type="project" value="UniProtKB-UniRule"/>
</dbReference>
<dbReference type="SUPFAM" id="SSF63882">
    <property type="entry name" value="MoeA N-terminal region -like"/>
    <property type="match status" value="1"/>
</dbReference>
<comment type="pathway">
    <text evidence="3 11">Cofactor biosynthesis; molybdopterin biosynthesis.</text>
</comment>
<feature type="domain" description="MoaB/Mog" evidence="12">
    <location>
        <begin position="174"/>
        <end position="311"/>
    </location>
</feature>
<evidence type="ECO:0000256" key="9">
    <source>
        <dbReference type="ARBA" id="ARBA00023150"/>
    </source>
</evidence>
<evidence type="ECO:0000256" key="11">
    <source>
        <dbReference type="RuleBase" id="RU365090"/>
    </source>
</evidence>
<comment type="function">
    <text evidence="2 11">Catalyzes the insertion of molybdate into adenylated molybdopterin with the concomitant release of AMP.</text>
</comment>
<dbReference type="GO" id="GO:0061599">
    <property type="term" value="F:molybdopterin molybdotransferase activity"/>
    <property type="evidence" value="ECO:0007669"/>
    <property type="project" value="UniProtKB-UniRule"/>
</dbReference>
<keyword evidence="9 11" id="KW-0501">Molybdenum cofactor biosynthesis</keyword>
<organism evidence="13 14">
    <name type="scientific">Geoalkalibacter subterraneus</name>
    <dbReference type="NCBI Taxonomy" id="483547"/>
    <lineage>
        <taxon>Bacteria</taxon>
        <taxon>Pseudomonadati</taxon>
        <taxon>Thermodesulfobacteriota</taxon>
        <taxon>Desulfuromonadia</taxon>
        <taxon>Desulfuromonadales</taxon>
        <taxon>Geoalkalibacteraceae</taxon>
        <taxon>Geoalkalibacter</taxon>
    </lineage>
</organism>
<proteinExistence type="inferred from homology"/>
<sequence length="403" mass="42792">MITYDEAIKRVLETVKVLPPVEETIENALGRVLAAPVCARWTMPPADNSAMDGFAMKGRGLKAGSELQVVGFVPAGRPLTQEVSDGEAVRIMTGAPIPAGCDTVVPMEEAEVDGDRIQLCRTPRPGQHIRPKGEEFEEGETLLSPGTPLYAGEIALLATAGVATVQVYPRPRVALLATGDELVELGAPPGPGQIINSNTYLLTARLREEGCHVLPLGIARDDQHDLGDKIAAGLRLDVLITTGGVSIGDRDLVQDVLGQNGFSPIFWRVKIKPGKPVLFGTAGDTAVFGLPGNPAASASTFELFVRPALRRMAGFIDTLPPRLKVTLSTAVDGGEKRQRFLWGTLREDQGSYYFDPSSRQSSGQNRSLQGAQALLPVPADSPGIAAGTSVEVLLLRQPPGQSL</sequence>
<evidence type="ECO:0000256" key="7">
    <source>
        <dbReference type="ARBA" id="ARBA00022723"/>
    </source>
</evidence>
<dbReference type="Gene3D" id="3.40.980.10">
    <property type="entry name" value="MoaB/Mog-like domain"/>
    <property type="match status" value="1"/>
</dbReference>
<keyword evidence="7 11" id="KW-0479">Metal-binding</keyword>
<dbReference type="STRING" id="483547.GSUB_01620"/>
<dbReference type="InterPro" id="IPR005111">
    <property type="entry name" value="MoeA_C_domain_IV"/>
</dbReference>
<dbReference type="Pfam" id="PF03454">
    <property type="entry name" value="MoeA_C"/>
    <property type="match status" value="1"/>
</dbReference>
<dbReference type="SUPFAM" id="SSF53218">
    <property type="entry name" value="Molybdenum cofactor biosynthesis proteins"/>
    <property type="match status" value="1"/>
</dbReference>
<dbReference type="KEGG" id="gsb:GSUB_01620"/>
<dbReference type="Pfam" id="PF03453">
    <property type="entry name" value="MoeA_N"/>
    <property type="match status" value="1"/>
</dbReference>
<evidence type="ECO:0000256" key="2">
    <source>
        <dbReference type="ARBA" id="ARBA00002901"/>
    </source>
</evidence>
<dbReference type="SUPFAM" id="SSF63867">
    <property type="entry name" value="MoeA C-terminal domain-like"/>
    <property type="match status" value="1"/>
</dbReference>
<dbReference type="GO" id="GO:0005829">
    <property type="term" value="C:cytosol"/>
    <property type="evidence" value="ECO:0007669"/>
    <property type="project" value="TreeGrafter"/>
</dbReference>
<dbReference type="CDD" id="cd00887">
    <property type="entry name" value="MoeA"/>
    <property type="match status" value="1"/>
</dbReference>
<dbReference type="NCBIfam" id="NF045515">
    <property type="entry name" value="Glp_gephyrin"/>
    <property type="match status" value="1"/>
</dbReference>
<evidence type="ECO:0000256" key="5">
    <source>
        <dbReference type="ARBA" id="ARBA00022505"/>
    </source>
</evidence>
<name>A0A0B5FLN2_9BACT</name>
<dbReference type="Gene3D" id="3.90.105.10">
    <property type="entry name" value="Molybdopterin biosynthesis moea protein, domain 2"/>
    <property type="match status" value="1"/>
</dbReference>
<dbReference type="EC" id="2.10.1.1" evidence="11"/>
<evidence type="ECO:0000256" key="8">
    <source>
        <dbReference type="ARBA" id="ARBA00022842"/>
    </source>
</evidence>
<comment type="similarity">
    <text evidence="4 11">Belongs to the MoeA family.</text>
</comment>
<dbReference type="InterPro" id="IPR005110">
    <property type="entry name" value="MoeA_linker/N"/>
</dbReference>
<dbReference type="SMART" id="SM00852">
    <property type="entry name" value="MoCF_biosynth"/>
    <property type="match status" value="1"/>
</dbReference>
<comment type="catalytic activity">
    <reaction evidence="10">
        <text>adenylyl-molybdopterin + molybdate = Mo-molybdopterin + AMP + H(+)</text>
        <dbReference type="Rhea" id="RHEA:35047"/>
        <dbReference type="ChEBI" id="CHEBI:15378"/>
        <dbReference type="ChEBI" id="CHEBI:36264"/>
        <dbReference type="ChEBI" id="CHEBI:62727"/>
        <dbReference type="ChEBI" id="CHEBI:71302"/>
        <dbReference type="ChEBI" id="CHEBI:456215"/>
        <dbReference type="EC" id="2.10.1.1"/>
    </reaction>
</comment>
<dbReference type="FunFam" id="3.40.980.10:FF:000004">
    <property type="entry name" value="Molybdopterin molybdenumtransferase"/>
    <property type="match status" value="1"/>
</dbReference>
<evidence type="ECO:0000256" key="3">
    <source>
        <dbReference type="ARBA" id="ARBA00005046"/>
    </source>
</evidence>
<dbReference type="NCBIfam" id="TIGR00177">
    <property type="entry name" value="molyb_syn"/>
    <property type="match status" value="1"/>
</dbReference>
<dbReference type="InterPro" id="IPR036425">
    <property type="entry name" value="MoaB/Mog-like_dom_sf"/>
</dbReference>
<protein>
    <recommendedName>
        <fullName evidence="11">Molybdopterin molybdenumtransferase</fullName>
        <ecNumber evidence="11">2.10.1.1</ecNumber>
    </recommendedName>
</protein>
<dbReference type="RefSeq" id="WP_040198898.1">
    <property type="nucleotide sequence ID" value="NZ_CP010311.1"/>
</dbReference>
<dbReference type="InterPro" id="IPR036135">
    <property type="entry name" value="MoeA_linker/N_sf"/>
</dbReference>
<dbReference type="PANTHER" id="PTHR10192:SF5">
    <property type="entry name" value="GEPHYRIN"/>
    <property type="match status" value="1"/>
</dbReference>
<dbReference type="PANTHER" id="PTHR10192">
    <property type="entry name" value="MOLYBDOPTERIN BIOSYNTHESIS PROTEIN"/>
    <property type="match status" value="1"/>
</dbReference>
<evidence type="ECO:0000256" key="4">
    <source>
        <dbReference type="ARBA" id="ARBA00010763"/>
    </source>
</evidence>
<evidence type="ECO:0000256" key="10">
    <source>
        <dbReference type="ARBA" id="ARBA00047317"/>
    </source>
</evidence>
<evidence type="ECO:0000256" key="1">
    <source>
        <dbReference type="ARBA" id="ARBA00001946"/>
    </source>
</evidence>
<dbReference type="InterPro" id="IPR038987">
    <property type="entry name" value="MoeA-like"/>
</dbReference>
<dbReference type="OrthoDB" id="9804758at2"/>
<dbReference type="AlphaFoldDB" id="A0A0B5FLN2"/>
<dbReference type="HOGENOM" id="CLU_010186_7_0_7"/>
<keyword evidence="6 11" id="KW-0808">Transferase</keyword>
<dbReference type="Proteomes" id="UP000035036">
    <property type="component" value="Chromosome"/>
</dbReference>